<dbReference type="InterPro" id="IPR036390">
    <property type="entry name" value="WH_DNA-bd_sf"/>
</dbReference>
<evidence type="ECO:0000313" key="2">
    <source>
        <dbReference type="Proteomes" id="UP000645517"/>
    </source>
</evidence>
<name>A0ABQ2IWQ8_9DEIO</name>
<dbReference type="Gene3D" id="1.10.10.10">
    <property type="entry name" value="Winged helix-like DNA-binding domain superfamily/Winged helix DNA-binding domain"/>
    <property type="match status" value="1"/>
</dbReference>
<gene>
    <name evidence="1" type="ORF">GCM10010842_09040</name>
</gene>
<dbReference type="RefSeq" id="WP_189054448.1">
    <property type="nucleotide sequence ID" value="NZ_BMOR01000002.1"/>
</dbReference>
<protein>
    <recommendedName>
        <fullName evidence="3">HTH iclR-type domain-containing protein</fullName>
    </recommendedName>
</protein>
<proteinExistence type="predicted"/>
<accession>A0ABQ2IWQ8</accession>
<dbReference type="InterPro" id="IPR036388">
    <property type="entry name" value="WH-like_DNA-bd_sf"/>
</dbReference>
<evidence type="ECO:0000313" key="1">
    <source>
        <dbReference type="EMBL" id="GGN32392.1"/>
    </source>
</evidence>
<dbReference type="SUPFAM" id="SSF46785">
    <property type="entry name" value="Winged helix' DNA-binding domain"/>
    <property type="match status" value="1"/>
</dbReference>
<reference evidence="2" key="1">
    <citation type="journal article" date="2019" name="Int. J. Syst. Evol. Microbiol.">
        <title>The Global Catalogue of Microorganisms (GCM) 10K type strain sequencing project: providing services to taxonomists for standard genome sequencing and annotation.</title>
        <authorList>
            <consortium name="The Broad Institute Genomics Platform"/>
            <consortium name="The Broad Institute Genome Sequencing Center for Infectious Disease"/>
            <person name="Wu L."/>
            <person name="Ma J."/>
        </authorList>
    </citation>
    <scope>NUCLEOTIDE SEQUENCE [LARGE SCALE GENOMIC DNA]</scope>
    <source>
        <strain evidence="2">JCM 16918</strain>
    </source>
</reference>
<comment type="caution">
    <text evidence="1">The sequence shown here is derived from an EMBL/GenBank/DDBJ whole genome shotgun (WGS) entry which is preliminary data.</text>
</comment>
<dbReference type="EMBL" id="BMOR01000002">
    <property type="protein sequence ID" value="GGN32392.1"/>
    <property type="molecule type" value="Genomic_DNA"/>
</dbReference>
<evidence type="ECO:0008006" key="3">
    <source>
        <dbReference type="Google" id="ProtNLM"/>
    </source>
</evidence>
<sequence>MPQLRGEALMARPRHETKARVLHAVTRQPGSTAVELRRATKLHHASLLGYLRELVLDGLVCTDLEHARTTYRRTNTTRRAA</sequence>
<keyword evidence="2" id="KW-1185">Reference proteome</keyword>
<dbReference type="Proteomes" id="UP000645517">
    <property type="component" value="Unassembled WGS sequence"/>
</dbReference>
<organism evidence="1 2">
    <name type="scientific">Deinococcus daejeonensis</name>
    <dbReference type="NCBI Taxonomy" id="1007098"/>
    <lineage>
        <taxon>Bacteria</taxon>
        <taxon>Thermotogati</taxon>
        <taxon>Deinococcota</taxon>
        <taxon>Deinococci</taxon>
        <taxon>Deinococcales</taxon>
        <taxon>Deinococcaceae</taxon>
        <taxon>Deinococcus</taxon>
    </lineage>
</organism>